<evidence type="ECO:0000313" key="11">
    <source>
        <dbReference type="Proteomes" id="UP001596241"/>
    </source>
</evidence>
<dbReference type="NCBIfam" id="NF009379">
    <property type="entry name" value="PRK12740.1-3"/>
    <property type="match status" value="1"/>
</dbReference>
<gene>
    <name evidence="7 10" type="primary">fusA</name>
    <name evidence="10" type="ORF">ACFP3M_23090</name>
</gene>
<dbReference type="CDD" id="cd01886">
    <property type="entry name" value="EF-G"/>
    <property type="match status" value="1"/>
</dbReference>
<dbReference type="PANTHER" id="PTHR43261:SF1">
    <property type="entry name" value="RIBOSOME-RELEASING FACTOR 2, MITOCHONDRIAL"/>
    <property type="match status" value="1"/>
</dbReference>
<dbReference type="CDD" id="cd16262">
    <property type="entry name" value="EFG_III"/>
    <property type="match status" value="1"/>
</dbReference>
<dbReference type="InterPro" id="IPR000795">
    <property type="entry name" value="T_Tr_GTP-bd_dom"/>
</dbReference>
<dbReference type="Pfam" id="PF22042">
    <property type="entry name" value="EF-G_D2"/>
    <property type="match status" value="1"/>
</dbReference>
<evidence type="ECO:0000313" key="10">
    <source>
        <dbReference type="EMBL" id="MFC5895682.1"/>
    </source>
</evidence>
<evidence type="ECO:0000256" key="8">
    <source>
        <dbReference type="NCBIfam" id="TIGR00484"/>
    </source>
</evidence>
<evidence type="ECO:0000256" key="7">
    <source>
        <dbReference type="HAMAP-Rule" id="MF_00054"/>
    </source>
</evidence>
<dbReference type="SUPFAM" id="SSF50447">
    <property type="entry name" value="Translation proteins"/>
    <property type="match status" value="1"/>
</dbReference>
<dbReference type="Pfam" id="PF00679">
    <property type="entry name" value="EFG_C"/>
    <property type="match status" value="1"/>
</dbReference>
<dbReference type="NCBIfam" id="TIGR00484">
    <property type="entry name" value="EF-G"/>
    <property type="match status" value="1"/>
</dbReference>
<dbReference type="SMART" id="SM00889">
    <property type="entry name" value="EFG_IV"/>
    <property type="match status" value="1"/>
</dbReference>
<sequence>MATTSLDLAKVRNIGIMAHIDAGKTTTTERILFYTGVSYKIGEVHDGAATMDWMEQEQERGITITSAATTCHWPLENVDHTINIIDTPGHVDFTVEVERSLRVLDGAVTVFDGVAGVEPQSETVWRQADRYGVPRICFVNKLDRTGADFLRCVDMIVDRLGAVPIVMQLPIGAEADFQGVIDLVRMKALVYSAEAAKGEMYDVLDIPADKLELAEEYRGKLVEAVAENDEEVMELYLEGQEPTEEQLYAAIRRITIAAGKAENTTVTPVFCGTAFKNKGVQPLLDAVVRYLPSPLDVEAIEGHAVNDPETVVARKPSEDEPLAALAFKIASDPHLGKLTFIRVYSGRLEAGSQVQNSVKGKKERIGKIYRMHANKREEIDSVGAGDIVAVMGLKQTTTGETLCDAANPVILESMEFPAPVIQVAIEPKSKGDQEKLGVAIQRLAEEDPSFQVHTDEETGQTIIAGMGELHLDVLVDRMKREFRVEANVGKPQVAYRETLRKPVERLDYTHKKQTGGSGQFAKVQIAIAPLEGDGYEFENKVTGGRIPREYIPSVDAGCQEAMEFGVLAGYPLTGVKVTLLDGAFHEVDSSEMAFKIAGSMAFKEAARKASPALLEPMMKVEVTTPEDYMGDVIGDINSRRGQIQSMEDRAGAKLVTGLVPLSEMFGYVGDLRSKTSGRASYSMQFDSYAEVPRNVAEEIIAKAKGE</sequence>
<dbReference type="NCBIfam" id="NF009381">
    <property type="entry name" value="PRK12740.1-5"/>
    <property type="match status" value="1"/>
</dbReference>
<dbReference type="HAMAP" id="MF_00054_B">
    <property type="entry name" value="EF_G_EF_2_B"/>
    <property type="match status" value="1"/>
</dbReference>
<accession>A0ABW1FML1</accession>
<feature type="binding site" evidence="7">
    <location>
        <begin position="140"/>
        <end position="143"/>
    </location>
    <ligand>
        <name>GTP</name>
        <dbReference type="ChEBI" id="CHEBI:37565"/>
    </ligand>
</feature>
<evidence type="ECO:0000256" key="5">
    <source>
        <dbReference type="ARBA" id="ARBA00023134"/>
    </source>
</evidence>
<dbReference type="InterPro" id="IPR009022">
    <property type="entry name" value="EFG_III"/>
</dbReference>
<comment type="similarity">
    <text evidence="1 7">Belongs to the TRAFAC class translation factor GTPase superfamily. Classic translation factor GTPase family. EF-G/EF-2 subfamily.</text>
</comment>
<dbReference type="RefSeq" id="WP_345088333.1">
    <property type="nucleotide sequence ID" value="NZ_BAAAWG010000014.1"/>
</dbReference>
<organism evidence="10 11">
    <name type="scientific">Streptomyces ramulosus</name>
    <dbReference type="NCBI Taxonomy" id="47762"/>
    <lineage>
        <taxon>Bacteria</taxon>
        <taxon>Bacillati</taxon>
        <taxon>Actinomycetota</taxon>
        <taxon>Actinomycetes</taxon>
        <taxon>Kitasatosporales</taxon>
        <taxon>Streptomycetaceae</taxon>
        <taxon>Streptomyces</taxon>
    </lineage>
</organism>
<evidence type="ECO:0000256" key="2">
    <source>
        <dbReference type="ARBA" id="ARBA00022741"/>
    </source>
</evidence>
<dbReference type="InterPro" id="IPR031157">
    <property type="entry name" value="G_TR_CS"/>
</dbReference>
<proteinExistence type="inferred from homology"/>
<dbReference type="InterPro" id="IPR027417">
    <property type="entry name" value="P-loop_NTPase"/>
</dbReference>
<dbReference type="InterPro" id="IPR053905">
    <property type="entry name" value="EF-G-like_DII"/>
</dbReference>
<dbReference type="GO" id="GO:0003746">
    <property type="term" value="F:translation elongation factor activity"/>
    <property type="evidence" value="ECO:0007669"/>
    <property type="project" value="UniProtKB-KW"/>
</dbReference>
<dbReference type="InterPro" id="IPR005517">
    <property type="entry name" value="Transl_elong_EFG/EF2_IV"/>
</dbReference>
<comment type="function">
    <text evidence="6 7">Catalyzes the GTP-dependent ribosomal translocation step during translation elongation. During this step, the ribosome changes from the pre-translocational (PRE) to the post-translocational (POST) state as the newly formed A-site-bound peptidyl-tRNA and P-site-bound deacylated tRNA move to the P and E sites, respectively. Catalyzes the coordinated movement of the two tRNA molecules, the mRNA and conformational changes in the ribosome.</text>
</comment>
<dbReference type="PANTHER" id="PTHR43261">
    <property type="entry name" value="TRANSLATION ELONGATION FACTOR G-RELATED"/>
    <property type="match status" value="1"/>
</dbReference>
<dbReference type="InterPro" id="IPR035647">
    <property type="entry name" value="EFG_III/V"/>
</dbReference>
<evidence type="ECO:0000256" key="4">
    <source>
        <dbReference type="ARBA" id="ARBA00022917"/>
    </source>
</evidence>
<dbReference type="PROSITE" id="PS51722">
    <property type="entry name" value="G_TR_2"/>
    <property type="match status" value="1"/>
</dbReference>
<dbReference type="PRINTS" id="PR00315">
    <property type="entry name" value="ELONGATNFCT"/>
</dbReference>
<dbReference type="Gene3D" id="3.30.70.870">
    <property type="entry name" value="Elongation Factor G (Translational Gtpase), domain 3"/>
    <property type="match status" value="1"/>
</dbReference>
<reference evidence="11" key="1">
    <citation type="journal article" date="2019" name="Int. J. Syst. Evol. Microbiol.">
        <title>The Global Catalogue of Microorganisms (GCM) 10K type strain sequencing project: providing services to taxonomists for standard genome sequencing and annotation.</title>
        <authorList>
            <consortium name="The Broad Institute Genomics Platform"/>
            <consortium name="The Broad Institute Genome Sequencing Center for Infectious Disease"/>
            <person name="Wu L."/>
            <person name="Ma J."/>
        </authorList>
    </citation>
    <scope>NUCLEOTIDE SEQUENCE [LARGE SCALE GENOMIC DNA]</scope>
    <source>
        <strain evidence="11">CGMCC 1.15809</strain>
    </source>
</reference>
<comment type="subcellular location">
    <subcellularLocation>
        <location evidence="7">Cytoplasm</location>
    </subcellularLocation>
</comment>
<dbReference type="CDD" id="cd04088">
    <property type="entry name" value="EFG_mtEFG_II"/>
    <property type="match status" value="1"/>
</dbReference>
<dbReference type="SUPFAM" id="SSF54211">
    <property type="entry name" value="Ribosomal protein S5 domain 2-like"/>
    <property type="match status" value="1"/>
</dbReference>
<name>A0ABW1FML1_9ACTN</name>
<dbReference type="Gene3D" id="3.40.50.300">
    <property type="entry name" value="P-loop containing nucleotide triphosphate hydrolases"/>
    <property type="match status" value="1"/>
</dbReference>
<dbReference type="CDD" id="cd03713">
    <property type="entry name" value="EFG_mtEFG_C"/>
    <property type="match status" value="1"/>
</dbReference>
<dbReference type="InterPro" id="IPR020568">
    <property type="entry name" value="Ribosomal_Su5_D2-typ_SF"/>
</dbReference>
<comment type="caution">
    <text evidence="10">The sequence shown here is derived from an EMBL/GenBank/DDBJ whole genome shotgun (WGS) entry which is preliminary data.</text>
</comment>
<dbReference type="Pfam" id="PF00009">
    <property type="entry name" value="GTP_EFTU"/>
    <property type="match status" value="1"/>
</dbReference>
<dbReference type="Proteomes" id="UP001596241">
    <property type="component" value="Unassembled WGS sequence"/>
</dbReference>
<keyword evidence="5 7" id="KW-0342">GTP-binding</keyword>
<dbReference type="InterPro" id="IPR041095">
    <property type="entry name" value="EFG_II"/>
</dbReference>
<keyword evidence="4 7" id="KW-0648">Protein biosynthesis</keyword>
<keyword evidence="3 7" id="KW-0251">Elongation factor</keyword>
<evidence type="ECO:0000256" key="6">
    <source>
        <dbReference type="ARBA" id="ARBA00024731"/>
    </source>
</evidence>
<dbReference type="InterPro" id="IPR014721">
    <property type="entry name" value="Ribsml_uS5_D2-typ_fold_subgr"/>
</dbReference>
<dbReference type="SMART" id="SM00838">
    <property type="entry name" value="EFG_C"/>
    <property type="match status" value="1"/>
</dbReference>
<feature type="binding site" evidence="7">
    <location>
        <begin position="86"/>
        <end position="90"/>
    </location>
    <ligand>
        <name>GTP</name>
        <dbReference type="ChEBI" id="CHEBI:37565"/>
    </ligand>
</feature>
<dbReference type="Pfam" id="PF03764">
    <property type="entry name" value="EFG_IV"/>
    <property type="match status" value="1"/>
</dbReference>
<dbReference type="InterPro" id="IPR004540">
    <property type="entry name" value="Transl_elong_EFG/EF2"/>
</dbReference>
<dbReference type="InterPro" id="IPR000640">
    <property type="entry name" value="EFG_V-like"/>
</dbReference>
<dbReference type="InterPro" id="IPR035649">
    <property type="entry name" value="EFG_V"/>
</dbReference>
<evidence type="ECO:0000259" key="9">
    <source>
        <dbReference type="PROSITE" id="PS51722"/>
    </source>
</evidence>
<evidence type="ECO:0000256" key="1">
    <source>
        <dbReference type="ARBA" id="ARBA00005870"/>
    </source>
</evidence>
<dbReference type="Pfam" id="PF14492">
    <property type="entry name" value="EFG_III"/>
    <property type="match status" value="1"/>
</dbReference>
<feature type="domain" description="Tr-type G" evidence="9">
    <location>
        <begin position="9"/>
        <end position="295"/>
    </location>
</feature>
<dbReference type="NCBIfam" id="TIGR00231">
    <property type="entry name" value="small_GTP"/>
    <property type="match status" value="1"/>
</dbReference>
<dbReference type="Gene3D" id="2.40.30.10">
    <property type="entry name" value="Translation factors"/>
    <property type="match status" value="1"/>
</dbReference>
<keyword evidence="7" id="KW-0963">Cytoplasm</keyword>
<dbReference type="SUPFAM" id="SSF52540">
    <property type="entry name" value="P-loop containing nucleoside triphosphate hydrolases"/>
    <property type="match status" value="1"/>
</dbReference>
<protein>
    <recommendedName>
        <fullName evidence="7 8">Elongation factor G</fullName>
        <shortName evidence="7">EF-G</shortName>
    </recommendedName>
</protein>
<dbReference type="EMBL" id="JBHSPW010000011">
    <property type="protein sequence ID" value="MFC5895682.1"/>
    <property type="molecule type" value="Genomic_DNA"/>
</dbReference>
<feature type="binding site" evidence="7">
    <location>
        <begin position="18"/>
        <end position="25"/>
    </location>
    <ligand>
        <name>GTP</name>
        <dbReference type="ChEBI" id="CHEBI:37565"/>
    </ligand>
</feature>
<keyword evidence="2 7" id="KW-0547">Nucleotide-binding</keyword>
<dbReference type="PROSITE" id="PS00301">
    <property type="entry name" value="G_TR_1"/>
    <property type="match status" value="1"/>
</dbReference>
<dbReference type="CDD" id="cd01434">
    <property type="entry name" value="EFG_mtEFG1_IV"/>
    <property type="match status" value="1"/>
</dbReference>
<dbReference type="Gene3D" id="3.30.230.10">
    <property type="match status" value="1"/>
</dbReference>
<dbReference type="InterPro" id="IPR009000">
    <property type="entry name" value="Transl_B-barrel_sf"/>
</dbReference>
<dbReference type="SUPFAM" id="SSF54980">
    <property type="entry name" value="EF-G C-terminal domain-like"/>
    <property type="match status" value="2"/>
</dbReference>
<dbReference type="Gene3D" id="3.30.70.240">
    <property type="match status" value="1"/>
</dbReference>
<dbReference type="InterPro" id="IPR005225">
    <property type="entry name" value="Small_GTP-bd"/>
</dbReference>
<keyword evidence="11" id="KW-1185">Reference proteome</keyword>
<evidence type="ECO:0000256" key="3">
    <source>
        <dbReference type="ARBA" id="ARBA00022768"/>
    </source>
</evidence>
<dbReference type="InterPro" id="IPR047872">
    <property type="entry name" value="EFG_IV"/>
</dbReference>